<keyword evidence="2" id="KW-0560">Oxidoreductase</keyword>
<evidence type="ECO:0000313" key="5">
    <source>
        <dbReference type="Proteomes" id="UP000799778"/>
    </source>
</evidence>
<dbReference type="InterPro" id="IPR050177">
    <property type="entry name" value="Lipid_A_modif_metabolic_enz"/>
</dbReference>
<sequence>MSLTKVLVTGGTGFLGSEIVKALLEEKTFEVTVVDINPPSLGTGSFSTVRYVRANIMSPSDLHEVFQEAKPAFVIHTVGVYPLGPKRYKREGSDPVFAINVEGTRNIVEASKECGARGLVFTSSVTVLFDEMGMDFRNADETWPTGRLQTAYGESKAEAEKLVLSANTSDFKTCALRAAPILGPNDVATTAALYRCINRGETPFIIGDGTNLFDFVYVSNVADAHVLAVQNLFMSGAAAGEAFFITNGEPVVFRDFCLAVWKEFDHYPPFQITIPTRLGWWLGWGVEWASWLTGREGTFCRGAILDATDTRYVSISKARRILRYEPKVKLSEAVRISCQHFKEQLKAQAKR</sequence>
<dbReference type="GO" id="GO:0016616">
    <property type="term" value="F:oxidoreductase activity, acting on the CH-OH group of donors, NAD or NADP as acceptor"/>
    <property type="evidence" value="ECO:0007669"/>
    <property type="project" value="InterPro"/>
</dbReference>
<dbReference type="InterPro" id="IPR002225">
    <property type="entry name" value="3Beta_OHSteriod_DH/Estase"/>
</dbReference>
<dbReference type="PANTHER" id="PTHR43245">
    <property type="entry name" value="BIFUNCTIONAL POLYMYXIN RESISTANCE PROTEIN ARNA"/>
    <property type="match status" value="1"/>
</dbReference>
<name>A0A6A5XUK5_9PLEO</name>
<dbReference type="GO" id="GO:0006694">
    <property type="term" value="P:steroid biosynthetic process"/>
    <property type="evidence" value="ECO:0007669"/>
    <property type="project" value="InterPro"/>
</dbReference>
<reference evidence="4" key="1">
    <citation type="journal article" date="2020" name="Stud. Mycol.">
        <title>101 Dothideomycetes genomes: a test case for predicting lifestyles and emergence of pathogens.</title>
        <authorList>
            <person name="Haridas S."/>
            <person name="Albert R."/>
            <person name="Binder M."/>
            <person name="Bloem J."/>
            <person name="Labutti K."/>
            <person name="Salamov A."/>
            <person name="Andreopoulos B."/>
            <person name="Baker S."/>
            <person name="Barry K."/>
            <person name="Bills G."/>
            <person name="Bluhm B."/>
            <person name="Cannon C."/>
            <person name="Castanera R."/>
            <person name="Culley D."/>
            <person name="Daum C."/>
            <person name="Ezra D."/>
            <person name="Gonzalez J."/>
            <person name="Henrissat B."/>
            <person name="Kuo A."/>
            <person name="Liang C."/>
            <person name="Lipzen A."/>
            <person name="Lutzoni F."/>
            <person name="Magnuson J."/>
            <person name="Mondo S."/>
            <person name="Nolan M."/>
            <person name="Ohm R."/>
            <person name="Pangilinan J."/>
            <person name="Park H.-J."/>
            <person name="Ramirez L."/>
            <person name="Alfaro M."/>
            <person name="Sun H."/>
            <person name="Tritt A."/>
            <person name="Yoshinaga Y."/>
            <person name="Zwiers L.-H."/>
            <person name="Turgeon B."/>
            <person name="Goodwin S."/>
            <person name="Spatafora J."/>
            <person name="Crous P."/>
            <person name="Grigoriev I."/>
        </authorList>
    </citation>
    <scope>NUCLEOTIDE SEQUENCE</scope>
    <source>
        <strain evidence="4">CBS 175.79</strain>
    </source>
</reference>
<protein>
    <submittedName>
        <fullName evidence="4">C-3 sterol dehydrogenase/C-4 decarboxylase-like protein</fullName>
    </submittedName>
</protein>
<dbReference type="Gene3D" id="3.40.50.720">
    <property type="entry name" value="NAD(P)-binding Rossmann-like Domain"/>
    <property type="match status" value="1"/>
</dbReference>
<organism evidence="4 5">
    <name type="scientific">Aaosphaeria arxii CBS 175.79</name>
    <dbReference type="NCBI Taxonomy" id="1450172"/>
    <lineage>
        <taxon>Eukaryota</taxon>
        <taxon>Fungi</taxon>
        <taxon>Dikarya</taxon>
        <taxon>Ascomycota</taxon>
        <taxon>Pezizomycotina</taxon>
        <taxon>Dothideomycetes</taxon>
        <taxon>Pleosporomycetidae</taxon>
        <taxon>Pleosporales</taxon>
        <taxon>Pleosporales incertae sedis</taxon>
        <taxon>Aaosphaeria</taxon>
    </lineage>
</organism>
<evidence type="ECO:0000259" key="3">
    <source>
        <dbReference type="Pfam" id="PF01073"/>
    </source>
</evidence>
<feature type="domain" description="3-beta hydroxysteroid dehydrogenase/isomerase" evidence="3">
    <location>
        <begin position="7"/>
        <end position="273"/>
    </location>
</feature>
<evidence type="ECO:0000313" key="4">
    <source>
        <dbReference type="EMBL" id="KAF2015924.1"/>
    </source>
</evidence>
<dbReference type="Proteomes" id="UP000799778">
    <property type="component" value="Unassembled WGS sequence"/>
</dbReference>
<proteinExistence type="inferred from homology"/>
<dbReference type="InterPro" id="IPR036291">
    <property type="entry name" value="NAD(P)-bd_dom_sf"/>
</dbReference>
<gene>
    <name evidence="4" type="ORF">BU24DRAFT_462142</name>
</gene>
<dbReference type="EMBL" id="ML978069">
    <property type="protein sequence ID" value="KAF2015924.1"/>
    <property type="molecule type" value="Genomic_DNA"/>
</dbReference>
<dbReference type="RefSeq" id="XP_033384263.1">
    <property type="nucleotide sequence ID" value="XM_033531965.1"/>
</dbReference>
<accession>A0A6A5XUK5</accession>
<dbReference type="SUPFAM" id="SSF51735">
    <property type="entry name" value="NAD(P)-binding Rossmann-fold domains"/>
    <property type="match status" value="1"/>
</dbReference>
<dbReference type="PANTHER" id="PTHR43245:SF51">
    <property type="entry name" value="SHORT CHAIN DEHYDROGENASE_REDUCTASE FAMILY 42E, MEMBER 2"/>
    <property type="match status" value="1"/>
</dbReference>
<comment type="similarity">
    <text evidence="1">Belongs to the 3-beta-HSD family.</text>
</comment>
<dbReference type="OrthoDB" id="331544at2759"/>
<evidence type="ECO:0000256" key="1">
    <source>
        <dbReference type="ARBA" id="ARBA00009219"/>
    </source>
</evidence>
<dbReference type="Pfam" id="PF01073">
    <property type="entry name" value="3Beta_HSD"/>
    <property type="match status" value="1"/>
</dbReference>
<dbReference type="AlphaFoldDB" id="A0A6A5XUK5"/>
<evidence type="ECO:0000256" key="2">
    <source>
        <dbReference type="ARBA" id="ARBA00023002"/>
    </source>
</evidence>
<dbReference type="GeneID" id="54289362"/>
<keyword evidence="5" id="KW-1185">Reference proteome</keyword>